<evidence type="ECO:0000313" key="7">
    <source>
        <dbReference type="Proteomes" id="UP000886520"/>
    </source>
</evidence>
<dbReference type="InterPro" id="IPR001087">
    <property type="entry name" value="GDSL"/>
</dbReference>
<protein>
    <recommendedName>
        <fullName evidence="8">GDSL esterase/lipase</fullName>
    </recommendedName>
</protein>
<dbReference type="SUPFAM" id="SSF52266">
    <property type="entry name" value="SGNH hydrolase"/>
    <property type="match status" value="1"/>
</dbReference>
<keyword evidence="7" id="KW-1185">Reference proteome</keyword>
<dbReference type="PANTHER" id="PTHR46020:SF4">
    <property type="entry name" value="OS04G0650200 PROTEIN"/>
    <property type="match status" value="1"/>
</dbReference>
<keyword evidence="4" id="KW-0732">Signal</keyword>
<keyword evidence="2" id="KW-0378">Hydrolase</keyword>
<gene>
    <name evidence="5" type="ORF">GOP47_0014269</name>
    <name evidence="6" type="ORF">GOP47_0015017</name>
</gene>
<dbReference type="OrthoDB" id="1600564at2759"/>
<dbReference type="PANTHER" id="PTHR46020">
    <property type="entry name" value="OSJNBB0059K02.9 PROTEIN"/>
    <property type="match status" value="1"/>
</dbReference>
<feature type="signal peptide" evidence="4">
    <location>
        <begin position="1"/>
        <end position="27"/>
    </location>
</feature>
<dbReference type="InterPro" id="IPR036514">
    <property type="entry name" value="SGNH_hydro_sf"/>
</dbReference>
<dbReference type="GO" id="GO:0006629">
    <property type="term" value="P:lipid metabolic process"/>
    <property type="evidence" value="ECO:0007669"/>
    <property type="project" value="UniProtKB-KW"/>
</dbReference>
<dbReference type="GO" id="GO:0016788">
    <property type="term" value="F:hydrolase activity, acting on ester bonds"/>
    <property type="evidence" value="ECO:0007669"/>
    <property type="project" value="InterPro"/>
</dbReference>
<comment type="caution">
    <text evidence="6">The sequence shown here is derived from an EMBL/GenBank/DDBJ whole genome shotgun (WGS) entry which is preliminary data.</text>
</comment>
<evidence type="ECO:0000256" key="1">
    <source>
        <dbReference type="ARBA" id="ARBA00008668"/>
    </source>
</evidence>
<evidence type="ECO:0000256" key="4">
    <source>
        <dbReference type="SAM" id="SignalP"/>
    </source>
</evidence>
<feature type="chain" id="PRO_5040045601" description="GDSL esterase/lipase" evidence="4">
    <location>
        <begin position="28"/>
        <end position="352"/>
    </location>
</feature>
<evidence type="ECO:0000313" key="5">
    <source>
        <dbReference type="EMBL" id="KAI5069926.1"/>
    </source>
</evidence>
<keyword evidence="3" id="KW-0443">Lipid metabolism</keyword>
<name>A0A9D4ZD00_ADICA</name>
<dbReference type="EMBL" id="JABFUD020000014">
    <property type="protein sequence ID" value="KAI5070674.1"/>
    <property type="molecule type" value="Genomic_DNA"/>
</dbReference>
<sequence length="352" mass="39619">MEHQLVLQLATLIGALLLCFAPRELDARPRALFVFGDSYADTGNHNPYVPVLNRPFKLPYGSTWPGEGSGRYSDGKIFTDFFAEYLGFPSAPMTYRMAKGKKQYEEGMHGINFAYGGSGMFSTFGPLIPRVNSQIQQFRDLIEKSFLSKELIAESMILFVVCGNDYTAYGDNHPNDEGILDFVPSVASEIDGTLKAFYELGANKIALTKMLPYGCYPKITSKVNYISCNASENARTILHNKLISDHAAAFQELHPNVEVIMLDFQQAFELSFQGHYNQDDLLEENSDFQRRVNLRPCCEGIGEATCGEKDLFGRKQYKVCEFAKDFFFWDNVHPSQAGWEALSKVLFGPLPY</sequence>
<comment type="similarity">
    <text evidence="1">Belongs to the 'GDSL' lipolytic enzyme family.</text>
</comment>
<evidence type="ECO:0000256" key="3">
    <source>
        <dbReference type="ARBA" id="ARBA00023098"/>
    </source>
</evidence>
<evidence type="ECO:0008006" key="8">
    <source>
        <dbReference type="Google" id="ProtNLM"/>
    </source>
</evidence>
<evidence type="ECO:0000256" key="2">
    <source>
        <dbReference type="ARBA" id="ARBA00022801"/>
    </source>
</evidence>
<dbReference type="EMBL" id="JABFUD020000014">
    <property type="protein sequence ID" value="KAI5069926.1"/>
    <property type="molecule type" value="Genomic_DNA"/>
</dbReference>
<dbReference type="Gene3D" id="3.40.50.1110">
    <property type="entry name" value="SGNH hydrolase"/>
    <property type="match status" value="1"/>
</dbReference>
<dbReference type="AlphaFoldDB" id="A0A9D4ZD00"/>
<dbReference type="Proteomes" id="UP000886520">
    <property type="component" value="Chromosome 14"/>
</dbReference>
<dbReference type="Pfam" id="PF00657">
    <property type="entry name" value="Lipase_GDSL"/>
    <property type="match status" value="1"/>
</dbReference>
<accession>A0A9D4ZD00</accession>
<reference evidence="6" key="1">
    <citation type="submission" date="2021-01" db="EMBL/GenBank/DDBJ databases">
        <title>Adiantum capillus-veneris genome.</title>
        <authorList>
            <person name="Fang Y."/>
            <person name="Liao Q."/>
        </authorList>
    </citation>
    <scope>NUCLEOTIDE SEQUENCE</scope>
    <source>
        <strain evidence="6">H3</strain>
        <tissue evidence="6">Leaf</tissue>
    </source>
</reference>
<proteinExistence type="inferred from homology"/>
<organism evidence="6 7">
    <name type="scientific">Adiantum capillus-veneris</name>
    <name type="common">Maidenhair fern</name>
    <dbReference type="NCBI Taxonomy" id="13818"/>
    <lineage>
        <taxon>Eukaryota</taxon>
        <taxon>Viridiplantae</taxon>
        <taxon>Streptophyta</taxon>
        <taxon>Embryophyta</taxon>
        <taxon>Tracheophyta</taxon>
        <taxon>Polypodiopsida</taxon>
        <taxon>Polypodiidae</taxon>
        <taxon>Polypodiales</taxon>
        <taxon>Pteridineae</taxon>
        <taxon>Pteridaceae</taxon>
        <taxon>Vittarioideae</taxon>
        <taxon>Adiantum</taxon>
    </lineage>
</organism>
<evidence type="ECO:0000313" key="6">
    <source>
        <dbReference type="EMBL" id="KAI5070674.1"/>
    </source>
</evidence>